<proteinExistence type="predicted"/>
<organism evidence="1 2">
    <name type="scientific">Citrobacter amalonaticus</name>
    <dbReference type="NCBI Taxonomy" id="35703"/>
    <lineage>
        <taxon>Bacteria</taxon>
        <taxon>Pseudomonadati</taxon>
        <taxon>Pseudomonadota</taxon>
        <taxon>Gammaproteobacteria</taxon>
        <taxon>Enterobacterales</taxon>
        <taxon>Enterobacteriaceae</taxon>
        <taxon>Citrobacter</taxon>
    </lineage>
</organism>
<protein>
    <submittedName>
        <fullName evidence="1">Uncharacterized protein</fullName>
    </submittedName>
</protein>
<dbReference type="Proteomes" id="UP000237003">
    <property type="component" value="Unassembled WGS sequence"/>
</dbReference>
<dbReference type="AlphaFoldDB" id="A0A2S4S4E5"/>
<name>A0A2S4S4E5_CITAM</name>
<reference evidence="1 2" key="1">
    <citation type="submission" date="2018-01" db="EMBL/GenBank/DDBJ databases">
        <title>Complete genome sequences of 14 Citrobacter spp. isolated from plant in Canada.</title>
        <authorList>
            <person name="Bhandare S.G."/>
            <person name="Colavecchio A."/>
            <person name="Jeukens J."/>
            <person name="Emond-Rheault J.-G."/>
            <person name="Freschi L."/>
            <person name="Hamel J."/>
            <person name="Kukavica-Ibrulj I."/>
            <person name="Levesque R."/>
            <person name="Goodridge L."/>
        </authorList>
    </citation>
    <scope>NUCLEOTIDE SEQUENCE [LARGE SCALE GENOMIC DNA]</scope>
    <source>
        <strain evidence="1 2">S1285</strain>
    </source>
</reference>
<dbReference type="EMBL" id="PQLX01000001">
    <property type="protein sequence ID" value="POU68738.1"/>
    <property type="molecule type" value="Genomic_DNA"/>
</dbReference>
<gene>
    <name evidence="1" type="ORF">C3430_04100</name>
</gene>
<evidence type="ECO:0000313" key="1">
    <source>
        <dbReference type="EMBL" id="POU68738.1"/>
    </source>
</evidence>
<accession>A0A2S4S4E5</accession>
<comment type="caution">
    <text evidence="1">The sequence shown here is derived from an EMBL/GenBank/DDBJ whole genome shotgun (WGS) entry which is preliminary data.</text>
</comment>
<evidence type="ECO:0000313" key="2">
    <source>
        <dbReference type="Proteomes" id="UP000237003"/>
    </source>
</evidence>
<sequence>MNYLYYGEFANTFRFNTTRSPAWKCSKSTAVLKAGSSAGDTPPPR</sequence>